<dbReference type="AlphaFoldDB" id="A0A5M6INA4"/>
<proteinExistence type="predicted"/>
<comment type="caution">
    <text evidence="3">The sequence shown here is derived from an EMBL/GenBank/DDBJ whole genome shotgun (WGS) entry which is preliminary data.</text>
</comment>
<gene>
    <name evidence="3" type="ORF">F1189_22905</name>
</gene>
<dbReference type="Gene3D" id="3.40.50.1820">
    <property type="entry name" value="alpha/beta hydrolase"/>
    <property type="match status" value="1"/>
</dbReference>
<reference evidence="3 4" key="1">
    <citation type="submission" date="2019-09" db="EMBL/GenBank/DDBJ databases">
        <title>Genome sequence of Rhodovastum atsumiense, a diverse member of the Acetobacteraceae family of non-sulfur purple photosynthetic bacteria.</title>
        <authorList>
            <person name="Meyer T."/>
            <person name="Kyndt J."/>
        </authorList>
    </citation>
    <scope>NUCLEOTIDE SEQUENCE [LARGE SCALE GENOMIC DNA]</scope>
    <source>
        <strain evidence="3 4">DSM 21279</strain>
    </source>
</reference>
<dbReference type="InterPro" id="IPR029058">
    <property type="entry name" value="AB_hydrolase_fold"/>
</dbReference>
<name>A0A5M6INA4_9PROT</name>
<protein>
    <recommendedName>
        <fullName evidence="2">Dienelactone hydrolase domain-containing protein</fullName>
    </recommendedName>
</protein>
<dbReference type="InterPro" id="IPR050261">
    <property type="entry name" value="FrsA_esterase"/>
</dbReference>
<evidence type="ECO:0000256" key="1">
    <source>
        <dbReference type="ARBA" id="ARBA00022801"/>
    </source>
</evidence>
<dbReference type="PANTHER" id="PTHR22946:SF9">
    <property type="entry name" value="POLYKETIDE TRANSFERASE AF380"/>
    <property type="match status" value="1"/>
</dbReference>
<keyword evidence="1" id="KW-0378">Hydrolase</keyword>
<dbReference type="PANTHER" id="PTHR22946">
    <property type="entry name" value="DIENELACTONE HYDROLASE DOMAIN-CONTAINING PROTEIN-RELATED"/>
    <property type="match status" value="1"/>
</dbReference>
<evidence type="ECO:0000259" key="2">
    <source>
        <dbReference type="Pfam" id="PF01738"/>
    </source>
</evidence>
<accession>A0A5M6INA4</accession>
<dbReference type="GO" id="GO:0052689">
    <property type="term" value="F:carboxylic ester hydrolase activity"/>
    <property type="evidence" value="ECO:0007669"/>
    <property type="project" value="UniProtKB-ARBA"/>
</dbReference>
<dbReference type="OrthoDB" id="9771666at2"/>
<dbReference type="EMBL" id="VWPK01000045">
    <property type="protein sequence ID" value="KAA5609743.1"/>
    <property type="molecule type" value="Genomic_DNA"/>
</dbReference>
<evidence type="ECO:0000313" key="4">
    <source>
        <dbReference type="Proteomes" id="UP000325255"/>
    </source>
</evidence>
<dbReference type="SUPFAM" id="SSF53474">
    <property type="entry name" value="alpha/beta-Hydrolases"/>
    <property type="match status" value="1"/>
</dbReference>
<dbReference type="InterPro" id="IPR002925">
    <property type="entry name" value="Dienelactn_hydro"/>
</dbReference>
<feature type="domain" description="Dienelactone hydrolase" evidence="2">
    <location>
        <begin position="128"/>
        <end position="346"/>
    </location>
</feature>
<dbReference type="Pfam" id="PF01738">
    <property type="entry name" value="DLH"/>
    <property type="match status" value="1"/>
</dbReference>
<evidence type="ECO:0000313" key="3">
    <source>
        <dbReference type="EMBL" id="KAA5609743.1"/>
    </source>
</evidence>
<dbReference type="Proteomes" id="UP000325255">
    <property type="component" value="Unassembled WGS sequence"/>
</dbReference>
<keyword evidence="4" id="KW-1185">Reference proteome</keyword>
<organism evidence="3 4">
    <name type="scientific">Rhodovastum atsumiense</name>
    <dbReference type="NCBI Taxonomy" id="504468"/>
    <lineage>
        <taxon>Bacteria</taxon>
        <taxon>Pseudomonadati</taxon>
        <taxon>Pseudomonadota</taxon>
        <taxon>Alphaproteobacteria</taxon>
        <taxon>Acetobacterales</taxon>
        <taxon>Acetobacteraceae</taxon>
        <taxon>Rhodovastum</taxon>
    </lineage>
</organism>
<sequence>MRKAIQSQVLLGPQAADAGPDPGIDVGFGQAHMIIIYSIILESRPRWTVSDGYPTLLNLTLRARTPMFRSCRTPAADPARTPMRDVAVLMACLLLGGGAQAAALVPVTDEIPVVTVPGARPSPRPLPVRLVLPPGPGPHPVVILLHGCSGVGTNQAFWTKRLVSWGYGALVLDSLTPRGIRSVCAHADQPLVTRQDRAGDVIAAVRWLQTARGVDGARIGVLGNSHGGATAATVANRHFQAEANGLIKAVVDYYGACREPAGHGTIPLLALAGEDDSWSRPAAACRRFAQEVGSAEDITVRTYPGVVHGFDNPRLAERRWSEGHPMQYAPEAAEASFADVHAFLNRTIGRR</sequence>